<dbReference type="AlphaFoldDB" id="A0A9N8PZ34"/>
<dbReference type="OrthoDB" id="6605214at2759"/>
<dbReference type="InterPro" id="IPR029159">
    <property type="entry name" value="CA109-like"/>
</dbReference>
<reference evidence="1" key="1">
    <citation type="submission" date="2021-12" db="EMBL/GenBank/DDBJ databases">
        <authorList>
            <person name="King R."/>
        </authorList>
    </citation>
    <scope>NUCLEOTIDE SEQUENCE</scope>
</reference>
<organism evidence="1 2">
    <name type="scientific">Chrysodeixis includens</name>
    <name type="common">Soybean looper</name>
    <name type="synonym">Pseudoplusia includens</name>
    <dbReference type="NCBI Taxonomy" id="689277"/>
    <lineage>
        <taxon>Eukaryota</taxon>
        <taxon>Metazoa</taxon>
        <taxon>Ecdysozoa</taxon>
        <taxon>Arthropoda</taxon>
        <taxon>Hexapoda</taxon>
        <taxon>Insecta</taxon>
        <taxon>Pterygota</taxon>
        <taxon>Neoptera</taxon>
        <taxon>Endopterygota</taxon>
        <taxon>Lepidoptera</taxon>
        <taxon>Glossata</taxon>
        <taxon>Ditrysia</taxon>
        <taxon>Noctuoidea</taxon>
        <taxon>Noctuidae</taxon>
        <taxon>Plusiinae</taxon>
        <taxon>Chrysodeixis</taxon>
    </lineage>
</organism>
<evidence type="ECO:0000313" key="2">
    <source>
        <dbReference type="Proteomes" id="UP001154114"/>
    </source>
</evidence>
<accession>A0A9N8PZ34</accession>
<evidence type="ECO:0000313" key="1">
    <source>
        <dbReference type="EMBL" id="CAD0201034.1"/>
    </source>
</evidence>
<sequence>MEAKIQKQIIDYFSYFDEFHTAAKTSLKDCQNCAASINKLIKRCKNIKETNVTGTPLEEFEGLQSKLCASIHNLISEDVLDIRSKLGSLEELLDKLCNKNKTLRDTCRETDLEENSALVKGTPLQPPLKQLLEFADDTVTFGSQVVAQINTSLNILTYKELDTEPLGDNLRYPANWQRRITEILSYTSFVSENQI</sequence>
<keyword evidence="2" id="KW-1185">Reference proteome</keyword>
<dbReference type="Pfam" id="PF15011">
    <property type="entry name" value="CA109-like"/>
    <property type="match status" value="1"/>
</dbReference>
<gene>
    <name evidence="1" type="ORF">CINC_LOCUS2713</name>
</gene>
<dbReference type="EMBL" id="LR824016">
    <property type="protein sequence ID" value="CAD0201034.1"/>
    <property type="molecule type" value="Genomic_DNA"/>
</dbReference>
<protein>
    <submittedName>
        <fullName evidence="1">Uncharacterized protein</fullName>
    </submittedName>
</protein>
<proteinExistence type="predicted"/>
<dbReference type="Proteomes" id="UP001154114">
    <property type="component" value="Chromosome 13"/>
</dbReference>
<name>A0A9N8PZ34_CHRIL</name>